<sequence>MGRIYSATFLAGNVTTDEVISVAGFEVPRYDTYVLREVLALIPSGLTPEISATIGLYDVPDDIYYPLIRLFDNGYDNYATAAWTGRLVATPPYGIALLDTSVGGVVNWSFSGYNLTP</sequence>
<organism evidence="1">
    <name type="scientific">uncultured prokaryote</name>
    <dbReference type="NCBI Taxonomy" id="198431"/>
    <lineage>
        <taxon>unclassified sequences</taxon>
        <taxon>environmental samples</taxon>
    </lineage>
</organism>
<accession>A0A0H5QN45</accession>
<name>A0A0H5QN45_9ZZZZ</name>
<evidence type="ECO:0000313" key="1">
    <source>
        <dbReference type="EMBL" id="CRY97187.1"/>
    </source>
</evidence>
<proteinExistence type="predicted"/>
<reference evidence="1" key="1">
    <citation type="submission" date="2015-06" db="EMBL/GenBank/DDBJ databases">
        <authorList>
            <person name="Joergensen T."/>
        </authorList>
    </citation>
    <scope>NUCLEOTIDE SEQUENCE</scope>
    <source>
        <strain evidence="1">RGFK1410</strain>
    </source>
</reference>
<reference evidence="1" key="2">
    <citation type="submission" date="2015-07" db="EMBL/GenBank/DDBJ databases">
        <title>Plasmids, circular viruses and viroids from rat gut.</title>
        <authorList>
            <person name="Jorgensen T.J."/>
            <person name="Hansen M.A."/>
            <person name="Xu Z."/>
            <person name="Tabak M.A."/>
            <person name="Sorensen S.J."/>
            <person name="Hansen L.H."/>
        </authorList>
    </citation>
    <scope>NUCLEOTIDE SEQUENCE</scope>
    <source>
        <strain evidence="1">RGFK1410</strain>
    </source>
</reference>
<dbReference type="AlphaFoldDB" id="A0A0H5QN45"/>
<protein>
    <submittedName>
        <fullName evidence="1">Uncharacterized protein</fullName>
    </submittedName>
</protein>
<dbReference type="EMBL" id="LN853959">
    <property type="protein sequence ID" value="CRY97187.1"/>
    <property type="molecule type" value="Genomic_DNA"/>
</dbReference>